<accession>A0ABQ7UC06</accession>
<dbReference type="InterPro" id="IPR018086">
    <property type="entry name" value="NADH_UbQ_OxRdtase_su1_CS"/>
</dbReference>
<dbReference type="InterPro" id="IPR001694">
    <property type="entry name" value="NADH_UbQ_OxRdtase_su1/FPO"/>
</dbReference>
<evidence type="ECO:0000313" key="9">
    <source>
        <dbReference type="Proteomes" id="UP000826656"/>
    </source>
</evidence>
<evidence type="ECO:0000313" key="8">
    <source>
        <dbReference type="EMBL" id="KAH0763310.1"/>
    </source>
</evidence>
<proteinExistence type="predicted"/>
<dbReference type="PANTHER" id="PTHR34456">
    <property type="entry name" value="MITOVIRUS RNA-DEPENDENT RNA POLYMERASE"/>
    <property type="match status" value="1"/>
</dbReference>
<evidence type="ECO:0000256" key="1">
    <source>
        <dbReference type="ARBA" id="ARBA00004141"/>
    </source>
</evidence>
<feature type="region of interest" description="Disordered" evidence="5">
    <location>
        <begin position="409"/>
        <end position="429"/>
    </location>
</feature>
<evidence type="ECO:0000256" key="3">
    <source>
        <dbReference type="ARBA" id="ARBA00022989"/>
    </source>
</evidence>
<evidence type="ECO:0000313" key="7">
    <source>
        <dbReference type="EMBL" id="KAH0744415.1"/>
    </source>
</evidence>
<evidence type="ECO:0000256" key="4">
    <source>
        <dbReference type="ARBA" id="ARBA00023136"/>
    </source>
</evidence>
<name>A0ABQ7UC06_SOLTU</name>
<feature type="transmembrane region" description="Helical" evidence="6">
    <location>
        <begin position="6"/>
        <end position="26"/>
    </location>
</feature>
<keyword evidence="9" id="KW-1185">Reference proteome</keyword>
<dbReference type="PANTHER" id="PTHR34456:SF13">
    <property type="entry name" value="REVERSE TRANSCRIPTASE DOMAIN-CONTAINING PROTEIN"/>
    <property type="match status" value="1"/>
</dbReference>
<comment type="caution">
    <text evidence="7">The sequence shown here is derived from an EMBL/GenBank/DDBJ whole genome shotgun (WGS) entry which is preliminary data.</text>
</comment>
<evidence type="ECO:0008006" key="10">
    <source>
        <dbReference type="Google" id="ProtNLM"/>
    </source>
</evidence>
<dbReference type="EMBL" id="JAIVGD010000023">
    <property type="protein sequence ID" value="KAH0744415.1"/>
    <property type="molecule type" value="Genomic_DNA"/>
</dbReference>
<organism evidence="7 9">
    <name type="scientific">Solanum tuberosum</name>
    <name type="common">Potato</name>
    <dbReference type="NCBI Taxonomy" id="4113"/>
    <lineage>
        <taxon>Eukaryota</taxon>
        <taxon>Viridiplantae</taxon>
        <taxon>Streptophyta</taxon>
        <taxon>Embryophyta</taxon>
        <taxon>Tracheophyta</taxon>
        <taxon>Spermatophyta</taxon>
        <taxon>Magnoliopsida</taxon>
        <taxon>eudicotyledons</taxon>
        <taxon>Gunneridae</taxon>
        <taxon>Pentapetalae</taxon>
        <taxon>asterids</taxon>
        <taxon>lamiids</taxon>
        <taxon>Solanales</taxon>
        <taxon>Solanaceae</taxon>
        <taxon>Solanoideae</taxon>
        <taxon>Solaneae</taxon>
        <taxon>Solanum</taxon>
    </lineage>
</organism>
<keyword evidence="3 6" id="KW-1133">Transmembrane helix</keyword>
<keyword evidence="4 6" id="KW-0472">Membrane</keyword>
<comment type="subcellular location">
    <subcellularLocation>
        <location evidence="1">Membrane</location>
        <topology evidence="1">Multi-pass membrane protein</topology>
    </subcellularLocation>
</comment>
<dbReference type="PROSITE" id="PS00667">
    <property type="entry name" value="COMPLEX1_ND1_1"/>
    <property type="match status" value="1"/>
</dbReference>
<dbReference type="Proteomes" id="UP000826656">
    <property type="component" value="Unassembled WGS sequence"/>
</dbReference>
<evidence type="ECO:0000256" key="5">
    <source>
        <dbReference type="SAM" id="MobiDB-lite"/>
    </source>
</evidence>
<dbReference type="Pfam" id="PF00146">
    <property type="entry name" value="NADHdh"/>
    <property type="match status" value="1"/>
</dbReference>
<dbReference type="EMBL" id="JAIVGD010000013">
    <property type="protein sequence ID" value="KAH0763310.1"/>
    <property type="molecule type" value="Genomic_DNA"/>
</dbReference>
<evidence type="ECO:0000256" key="2">
    <source>
        <dbReference type="ARBA" id="ARBA00022692"/>
    </source>
</evidence>
<dbReference type="Pfam" id="PF05919">
    <property type="entry name" value="Mitovir_RNA_pol"/>
    <property type="match status" value="1"/>
</dbReference>
<keyword evidence="2 6" id="KW-0812">Transmembrane</keyword>
<gene>
    <name evidence="8" type="ORF">KY290_019383</name>
    <name evidence="7" type="ORF">KY290_032408</name>
</gene>
<reference evidence="7 9" key="1">
    <citation type="journal article" date="2021" name="bioRxiv">
        <title>Chromosome-scale and haplotype-resolved genome assembly of a tetraploid potato cultivar.</title>
        <authorList>
            <person name="Sun H."/>
            <person name="Jiao W.-B."/>
            <person name="Krause K."/>
            <person name="Campoy J.A."/>
            <person name="Goel M."/>
            <person name="Folz-Donahue K."/>
            <person name="Kukat C."/>
            <person name="Huettel B."/>
            <person name="Schneeberger K."/>
        </authorList>
    </citation>
    <scope>NUCLEOTIDE SEQUENCE [LARGE SCALE GENOMIC DNA]</scope>
    <source>
        <strain evidence="7">SolTubOtavaFocal</strain>
        <tissue evidence="7">Leaves</tissue>
    </source>
</reference>
<dbReference type="InterPro" id="IPR008686">
    <property type="entry name" value="RNA_pol_mitovir"/>
</dbReference>
<protein>
    <recommendedName>
        <fullName evidence="10">RNA-dependent RNA polymerase</fullName>
    </recommendedName>
</protein>
<sequence length="1292" mass="146235">MYIAVPAEILGIILPLLLGVAFLVLAERKVMAFVQRRKGPDVVGSFGLLQPLADGLKLILKEPISPSSANFSLFRMAPVATFMLSLVARAVVPFDYGMMPPSRGADRIGVSLGSHRPTVILKLPCLVEKKRTKVRSLAVLFSVANWDRSPASPGRKTSSRRSLLLRSPLRLGRSGKESIYLPSFGRFPPTQSTEIPRIPWWISPTTQQQCGIEFLVCEAVGCIREVHVCETLVGMHRKEEVSHQQEEDMKESTNNHSTRAELLTEVAHVFQQGLGYGVLFLSYAFGDGPSWMLSILIRTCWMPTRPFDLVRRQIGPPRLPRYWACLVDNLETGEDCAPAGGEGKGEATRSFLAEELKQTMTAPECGKRCITITLSFRWARGEVLFASEPNNARRRIRYTLSSDRDRAKAAYLSSSPKRGTHIREPSMGEEAPPSLLRRLIPTFTFSWVKAGRKPLWHPAVRFPLPNTKERLREEQYVGLKKRVPSSLHSPNFDPHLSGAKGLPFHFTGNSTSLACTTSPLLKKKGASQVTPRKEILLPKKGSLRIVIKRGDPLLLFQAMNVEIRLKSERDEVFYPDIGYPSQKLRLMEKIIFKGIEPLVGTQAPPPETDSSPKFSWRGMFEHARRLKGLLFRVPLVATASMSKEIALAGCSFVKQVRYLKQKSGFLYTALYLKQCAVSLQRYYAGNYHKGDLLSVPVSLTRCGIPKIIPAVLRKHVRAKSDRGDKLVKLYLSWFGLAKLILVAKKVTKATFSSMASPHPDIGRVLEVLDEIKTSFRDLQPIYLPHLQNIPLELGMSWEPTWKSTPLLDNFVRSFDLKVDDTVDKEAAKYAKDHNIFVNLKHEIAAFIWNIQKIHSIPDGFFSPGILWSKMVYYPFDRNNTRFANEMFNYFESAVGPYFSTLLGAYTGVPLATGRLAQVIEGGGKRRIFAICNYIKQRLLFPVHKWAMKVLSSIPTDGTFDQERPLLRFKSKRKRQTFSFDLKSATDRWPLSVIYSLMSCIFGSTLASSIVNSSLGLNTFLVLPPMIKARMSEVAFLTGQPLGYYGSWSLFALSHHYIVWLAAKRAYPRNRTPFTDYALLGDDILITDVKVAEQTTVGLCTLATKYDINISILQRLGGAGFRVRSRIHSTQSKRWERLKAACSKPGLVFDGEREILERTVVRQWMEQWLRWFSWYHITALSEEVTISQLMEVPMCSKSWRRTNEDQNLIKFGLIWKCYDMGEGWDISTTPRYLMSRQTGQKLLITRRLLQSFRCQPVGRDLTFSLLYEYAYKSTANPFEQDSCKLGSVVLEGD</sequence>
<evidence type="ECO:0000256" key="6">
    <source>
        <dbReference type="SAM" id="Phobius"/>
    </source>
</evidence>